<feature type="repeat" description="WD" evidence="3">
    <location>
        <begin position="880"/>
        <end position="921"/>
    </location>
</feature>
<dbReference type="PROSITE" id="PS50082">
    <property type="entry name" value="WD_REPEATS_2"/>
    <property type="match status" value="6"/>
</dbReference>
<evidence type="ECO:0000256" key="1">
    <source>
        <dbReference type="ARBA" id="ARBA00022574"/>
    </source>
</evidence>
<feature type="domain" description="Novel STAND NTPase 1" evidence="4">
    <location>
        <begin position="288"/>
        <end position="697"/>
    </location>
</feature>
<dbReference type="InterPro" id="IPR019775">
    <property type="entry name" value="WD40_repeat_CS"/>
</dbReference>
<sequence length="1521" mass="161719">MPPGHRPEGDGVLRWSDIPGARVLLLGTGCHAAGSPLADVPAVARTLADLAQAYVEQCGIAAEAVSSMLDPPTPLEMGDAVAAASERADGLLIVHYVGHGLVSDEGLLHLATSSTDPRPTRLPHTSLPYATIRYCLQQYLNGGPRRRLVVILDCCFSGRATTFLSGIDEVMPLAGISGAYVLASAGRDELALAPQGERHTAFSGAFWRLLTAGDPSGPPDITLDHAFRHLQRELPAAGLPRPRHLSEGRTGELVVAANPAYRPAPPAPSTPGPGSLAAPGAPGIDTCPYKGLAAFETADSPWFFGRENLTRVLVDALGRSHDDGRILAVLGASGSGKSSLLRAGLLPALGRGELGIASSATWPRLLLAPTADPPTALAEALSRPTGIPAERLAATLADDPLRLPAELRRHHGRTPLVIVVDQFEEVFTLSRSADLRETFVRALHALAHGDEHGPAALVAVGVRADFYAECMAVPELVPSLREQPVVVGPMTGPELRDAVEKPAARAGIALEPGLVDVLLSDLGTSPHAHGDSPGPYDAGRLPLLSHALRTAWQQRTGPTLTVVGYKDTGRIHGALATTAELAMSRLDEAGHDAARSLLLRLVHIGEGGEATKRRAARAELLAEVPDPRRAAAVLAAFTMEDTRLITVERDSVEIIHETLLHAWPQLRAWIDENTTRLRTEQQLTEAAHAWDKADRDPALLYTGNRLAHAEAWAADESADGGNPLALEFVRAGGRRRRHAATRRRSVLGAVLCVLVVIAAVLATLLQSTNEQRRRAQTQHRTATARGLVFQAESLRETAPDTAVRLGMAAQRLGSGDAARASLMTTLLGRHEPDFLTAHTGPVKAVACSDDGRTMATAGADRTILLWDLTDRSAPRRIARLTGHHKPVRAVAFARGGTLLATGGEDRTIILWDLSDTSRPRRLSTLDGATSTVESVAFSPDRRSLLSGGAGRFGILWDIAKPTRPRKLTTLEGGTYKQVHGVAFTPDGRTAVVDGAGESPYIWDVSDRDQPRRLGFAPGRGAEEVYAVAIAPDGRTLAVAYSGNEVILWDIPQLTTTDNQRQLSVVRGHTRPVRSLAFSPDGRTLATASEDHQAQLWNVTDTAHPRRMAVLNGHSSGVSSVAFAADGRTVITGSDDHRVALWDAAEQALPHPTTALPDAGGQLLGLALPPGGPTLAATTDTAGERVTLWELTSPRHPRRLSTVPATDPTSVSFSPDGRLMAVLGTETTHVQVYDLGDPVHPRHASTLTSNRGWISSTVFSPDGRTLATVTEGPFDSEGFFDSDAAVTIFWDVARPARPHRASAIPAGMGAYVVFSPDRRTLISSAYGEPAVLWDVSTSTQPRRLARIAASGDVFSNNPTAAFTPDGKTLALARDDRQATVLYDIRRPTRPSELATLIGHSASPQAVAFGARGRMLATADDDGTLILWDVTVPATPRRLTVVSGSADDSFGSLVFSPDTTTLVSGHPDIQHGVLWDVTEITQAVTDPVARACSLVDRGLTPDEWRRATEGLPFQSTCPPPGSR</sequence>
<dbReference type="InterPro" id="IPR020472">
    <property type="entry name" value="WD40_PAC1"/>
</dbReference>
<dbReference type="InterPro" id="IPR011659">
    <property type="entry name" value="WD40"/>
</dbReference>
<evidence type="ECO:0000256" key="2">
    <source>
        <dbReference type="ARBA" id="ARBA00022737"/>
    </source>
</evidence>
<dbReference type="Pfam" id="PF07676">
    <property type="entry name" value="PD40"/>
    <property type="match status" value="1"/>
</dbReference>
<dbReference type="PROSITE" id="PS50294">
    <property type="entry name" value="WD_REPEATS_REGION"/>
    <property type="match status" value="5"/>
</dbReference>
<dbReference type="InterPro" id="IPR015943">
    <property type="entry name" value="WD40/YVTN_repeat-like_dom_sf"/>
</dbReference>
<dbReference type="NCBIfam" id="NF047832">
    <property type="entry name" value="caspase_w_EACC1"/>
    <property type="match status" value="1"/>
</dbReference>
<protein>
    <submittedName>
        <fullName evidence="5">AAA family ATPase</fullName>
    </submittedName>
</protein>
<feature type="repeat" description="WD" evidence="3">
    <location>
        <begin position="835"/>
        <end position="876"/>
    </location>
</feature>
<keyword evidence="6" id="KW-1185">Reference proteome</keyword>
<dbReference type="PROSITE" id="PS00678">
    <property type="entry name" value="WD_REPEATS_1"/>
    <property type="match status" value="4"/>
</dbReference>
<reference evidence="5" key="1">
    <citation type="submission" date="2022-12" db="EMBL/GenBank/DDBJ databases">
        <authorList>
            <person name="Ruckert C."/>
            <person name="Busche T."/>
            <person name="Kalinowski J."/>
            <person name="Wittmann C."/>
        </authorList>
    </citation>
    <scope>NUCLEOTIDE SEQUENCE</scope>
    <source>
        <strain evidence="5">DSM 40467</strain>
    </source>
</reference>
<dbReference type="Gene3D" id="3.40.50.1460">
    <property type="match status" value="1"/>
</dbReference>
<feature type="repeat" description="WD" evidence="3">
    <location>
        <begin position="925"/>
        <end position="966"/>
    </location>
</feature>
<dbReference type="SMART" id="SM00320">
    <property type="entry name" value="WD40"/>
    <property type="match status" value="11"/>
</dbReference>
<dbReference type="CDD" id="cd00200">
    <property type="entry name" value="WD40"/>
    <property type="match status" value="1"/>
</dbReference>
<dbReference type="EMBL" id="CP114413">
    <property type="protein sequence ID" value="WAZ26480.1"/>
    <property type="molecule type" value="Genomic_DNA"/>
</dbReference>
<dbReference type="RefSeq" id="WP_269663964.1">
    <property type="nucleotide sequence ID" value="NZ_CP114413.1"/>
</dbReference>
<dbReference type="InterPro" id="IPR049052">
    <property type="entry name" value="nSTAND1"/>
</dbReference>
<name>A0ABY7KSB2_9ACTN</name>
<dbReference type="Pfam" id="PF00400">
    <property type="entry name" value="WD40"/>
    <property type="match status" value="6"/>
</dbReference>
<keyword evidence="2" id="KW-0677">Repeat</keyword>
<gene>
    <name evidence="5" type="ORF">STRCI_008061</name>
</gene>
<dbReference type="Gene3D" id="2.130.10.10">
    <property type="entry name" value="YVTN repeat-like/Quinoprotein amine dehydrogenase"/>
    <property type="match status" value="4"/>
</dbReference>
<dbReference type="Pfam" id="PF20703">
    <property type="entry name" value="nSTAND1"/>
    <property type="match status" value="1"/>
</dbReference>
<dbReference type="InterPro" id="IPR001680">
    <property type="entry name" value="WD40_rpt"/>
</dbReference>
<keyword evidence="1 3" id="KW-0853">WD repeat</keyword>
<feature type="repeat" description="WD" evidence="3">
    <location>
        <begin position="1065"/>
        <end position="1106"/>
    </location>
</feature>
<dbReference type="SUPFAM" id="SSF52540">
    <property type="entry name" value="P-loop containing nucleoside triphosphate hydrolases"/>
    <property type="match status" value="1"/>
</dbReference>
<evidence type="ECO:0000259" key="4">
    <source>
        <dbReference type="Pfam" id="PF20703"/>
    </source>
</evidence>
<evidence type="ECO:0000313" key="6">
    <source>
        <dbReference type="Proteomes" id="UP001164439"/>
    </source>
</evidence>
<dbReference type="SUPFAM" id="SSF50978">
    <property type="entry name" value="WD40 repeat-like"/>
    <property type="match status" value="2"/>
</dbReference>
<evidence type="ECO:0000313" key="5">
    <source>
        <dbReference type="EMBL" id="WAZ26480.1"/>
    </source>
</evidence>
<organism evidence="5 6">
    <name type="scientific">Streptomyces cinnabarinus</name>
    <dbReference type="NCBI Taxonomy" id="67287"/>
    <lineage>
        <taxon>Bacteria</taxon>
        <taxon>Bacillati</taxon>
        <taxon>Actinomycetota</taxon>
        <taxon>Actinomycetes</taxon>
        <taxon>Kitasatosporales</taxon>
        <taxon>Streptomycetaceae</taxon>
        <taxon>Streptomyces</taxon>
    </lineage>
</organism>
<dbReference type="PANTHER" id="PTHR19879">
    <property type="entry name" value="TRANSCRIPTION INITIATION FACTOR TFIID"/>
    <property type="match status" value="1"/>
</dbReference>
<dbReference type="InterPro" id="IPR036322">
    <property type="entry name" value="WD40_repeat_dom_sf"/>
</dbReference>
<accession>A0ABY7KSB2</accession>
<feature type="repeat" description="WD" evidence="3">
    <location>
        <begin position="1110"/>
        <end position="1142"/>
    </location>
</feature>
<dbReference type="Proteomes" id="UP001164439">
    <property type="component" value="Chromosome"/>
</dbReference>
<proteinExistence type="predicted"/>
<feature type="repeat" description="WD" evidence="3">
    <location>
        <begin position="1395"/>
        <end position="1428"/>
    </location>
</feature>
<dbReference type="InterPro" id="IPR027417">
    <property type="entry name" value="P-loop_NTPase"/>
</dbReference>
<dbReference type="PRINTS" id="PR00320">
    <property type="entry name" value="GPROTEINBRPT"/>
</dbReference>
<dbReference type="PANTHER" id="PTHR19879:SF9">
    <property type="entry name" value="TRANSCRIPTION INITIATION FACTOR TFIID SUBUNIT 5"/>
    <property type="match status" value="1"/>
</dbReference>
<evidence type="ECO:0000256" key="3">
    <source>
        <dbReference type="PROSITE-ProRule" id="PRU00221"/>
    </source>
</evidence>
<dbReference type="SUPFAM" id="SSF50993">
    <property type="entry name" value="Peptidase/esterase 'gauge' domain"/>
    <property type="match status" value="1"/>
</dbReference>